<dbReference type="Gene3D" id="3.90.400.10">
    <property type="entry name" value="Oligo-1,6-glucosidase, Domain 2"/>
    <property type="match status" value="1"/>
</dbReference>
<dbReference type="SUPFAM" id="SSF51011">
    <property type="entry name" value="Glycosyl hydrolase domain"/>
    <property type="match status" value="1"/>
</dbReference>
<dbReference type="Gene3D" id="3.20.20.80">
    <property type="entry name" value="Glycosidases"/>
    <property type="match status" value="2"/>
</dbReference>
<feature type="domain" description="Glycosyl hydrolase family 13 catalytic" evidence="1">
    <location>
        <begin position="2"/>
        <end position="358"/>
    </location>
</feature>
<organism evidence="2">
    <name type="scientific">Trepomonas sp. PC1</name>
    <dbReference type="NCBI Taxonomy" id="1076344"/>
    <lineage>
        <taxon>Eukaryota</taxon>
        <taxon>Metamonada</taxon>
        <taxon>Diplomonadida</taxon>
        <taxon>Hexamitidae</taxon>
        <taxon>Hexamitinae</taxon>
        <taxon>Trepomonas</taxon>
    </lineage>
</organism>
<sequence length="480" mass="56315">MRLQYLKDLGIGAVWISPFFKSPQNDCGYDVSDYRQVDELFGTNEDFDELLAKAHELDIKIIIDLVLNHTSEEHEWFKEARKSRDNPKHDWYLWSPGKQPPNNWLSCFTRESAWWYNEATDECYMGQFTKEQPEVNWRNPELRREMLSVLRFWLDKGVDGFRLDVANAYFKDAQLRSNPQEITHPSFYMMDHIHDKNQPEVEEVFMEMRRMCNEYPGDRALIGEIMDERPDISARFQGKNDMLNISFNFNFLWQKYSADAFRQAAVKHYQAIEKYSHENQPSFTLSNHDQPRAASRYGPDQSVIKLIAVMLLTLKGTPTVYYGEEIGMTNVPVPKQQRSDPMSFAKFPLCLGYRDPERTPMQWSAELNGGFTTGQPWLPMGDYKKVNVEAQLSSASILQFYKDLIQMRQKMPSLHLGSIQIDFDREDVFSYVRQFENERVHVYLNFGEEVELKHVGKEVLMQNGFDGQKLMKNGFLVVKE</sequence>
<protein>
    <submittedName>
        <fullName evidence="2">Alpha amylase</fullName>
    </submittedName>
</protein>
<dbReference type="GO" id="GO:0009313">
    <property type="term" value="P:oligosaccharide catabolic process"/>
    <property type="evidence" value="ECO:0007669"/>
    <property type="project" value="TreeGrafter"/>
</dbReference>
<reference evidence="2" key="1">
    <citation type="submission" date="2015-07" db="EMBL/GenBank/DDBJ databases">
        <title>Adaptation to a free-living lifestyle via gene acquisitions in the diplomonad Trepomonas sp. PC1.</title>
        <authorList>
            <person name="Xu F."/>
            <person name="Jerlstrom-Hultqvist J."/>
            <person name="Kolisko M."/>
            <person name="Simpson A.G.B."/>
            <person name="Roger A.J."/>
            <person name="Svard S.G."/>
            <person name="Andersson J.O."/>
        </authorList>
    </citation>
    <scope>NUCLEOTIDE SEQUENCE</scope>
    <source>
        <strain evidence="2">PC1</strain>
    </source>
</reference>
<proteinExistence type="predicted"/>
<evidence type="ECO:0000259" key="1">
    <source>
        <dbReference type="SMART" id="SM00642"/>
    </source>
</evidence>
<dbReference type="InterPro" id="IPR017853">
    <property type="entry name" value="GH"/>
</dbReference>
<name>A0A146K2Y7_9EUKA</name>
<dbReference type="SMART" id="SM00642">
    <property type="entry name" value="Aamy"/>
    <property type="match status" value="1"/>
</dbReference>
<dbReference type="PANTHER" id="PTHR10357">
    <property type="entry name" value="ALPHA-AMYLASE FAMILY MEMBER"/>
    <property type="match status" value="1"/>
</dbReference>
<dbReference type="GO" id="GO:0004556">
    <property type="term" value="F:alpha-amylase activity"/>
    <property type="evidence" value="ECO:0007669"/>
    <property type="project" value="TreeGrafter"/>
</dbReference>
<dbReference type="AlphaFoldDB" id="A0A146K2Y7"/>
<dbReference type="InterPro" id="IPR006047">
    <property type="entry name" value="GH13_cat_dom"/>
</dbReference>
<dbReference type="PANTHER" id="PTHR10357:SF179">
    <property type="entry name" value="NEUTRAL AND BASIC AMINO ACID TRANSPORT PROTEIN RBAT"/>
    <property type="match status" value="1"/>
</dbReference>
<gene>
    <name evidence="2" type="ORF">TPC1_17202</name>
</gene>
<dbReference type="EMBL" id="GDID01005363">
    <property type="protein sequence ID" value="JAP91243.1"/>
    <property type="molecule type" value="Transcribed_RNA"/>
</dbReference>
<accession>A0A146K2Y7</accession>
<dbReference type="InterPro" id="IPR045857">
    <property type="entry name" value="O16G_dom_2"/>
</dbReference>
<dbReference type="Pfam" id="PF00128">
    <property type="entry name" value="Alpha-amylase"/>
    <property type="match status" value="1"/>
</dbReference>
<evidence type="ECO:0000313" key="2">
    <source>
        <dbReference type="EMBL" id="JAP91243.1"/>
    </source>
</evidence>
<dbReference type="SUPFAM" id="SSF51445">
    <property type="entry name" value="(Trans)glycosidases"/>
    <property type="match status" value="1"/>
</dbReference>